<dbReference type="InterPro" id="IPR025018">
    <property type="entry name" value="DUF3953"/>
</dbReference>
<dbReference type="EMBL" id="JAUJWU010000001">
    <property type="protein sequence ID" value="MDN7243895.1"/>
    <property type="molecule type" value="Genomic_DNA"/>
</dbReference>
<protein>
    <submittedName>
        <fullName evidence="2">DUF3953 domain-containing protein</fullName>
    </submittedName>
</protein>
<dbReference type="Proteomes" id="UP001172142">
    <property type="component" value="Unassembled WGS sequence"/>
</dbReference>
<evidence type="ECO:0000313" key="3">
    <source>
        <dbReference type="Proteomes" id="UP001172142"/>
    </source>
</evidence>
<comment type="caution">
    <text evidence="2">The sequence shown here is derived from an EMBL/GenBank/DDBJ whole genome shotgun (WGS) entry which is preliminary data.</text>
</comment>
<reference evidence="2 3" key="1">
    <citation type="submission" date="2023-07" db="EMBL/GenBank/DDBJ databases">
        <title>Novel species in genus Planococcus.</title>
        <authorList>
            <person name="Ning S."/>
        </authorList>
    </citation>
    <scope>NUCLEOTIDE SEQUENCE [LARGE SCALE GENOMIC DNA]</scope>
    <source>
        <strain evidence="2 3">N017</strain>
    </source>
</reference>
<sequence>MGIFMLVVGFEKIQKNRKEFWGYMFILISLFIFFVSVQGLIMNA</sequence>
<gene>
    <name evidence="2" type="ORF">QWY13_00225</name>
</gene>
<dbReference type="Pfam" id="PF13129">
    <property type="entry name" value="DUF3953"/>
    <property type="match status" value="1"/>
</dbReference>
<evidence type="ECO:0000313" key="2">
    <source>
        <dbReference type="EMBL" id="MDN7243895.1"/>
    </source>
</evidence>
<organism evidence="2 3">
    <name type="scientific">Planococcus shenhongbingii</name>
    <dbReference type="NCBI Taxonomy" id="3058398"/>
    <lineage>
        <taxon>Bacteria</taxon>
        <taxon>Bacillati</taxon>
        <taxon>Bacillota</taxon>
        <taxon>Bacilli</taxon>
        <taxon>Bacillales</taxon>
        <taxon>Caryophanaceae</taxon>
        <taxon>Planococcus</taxon>
    </lineage>
</organism>
<name>A0ABT8N7N5_9BACL</name>
<feature type="transmembrane region" description="Helical" evidence="1">
    <location>
        <begin position="20"/>
        <end position="41"/>
    </location>
</feature>
<keyword evidence="1" id="KW-0812">Transmembrane</keyword>
<keyword evidence="1" id="KW-1133">Transmembrane helix</keyword>
<accession>A0ABT8N7N5</accession>
<keyword evidence="1" id="KW-0472">Membrane</keyword>
<keyword evidence="3" id="KW-1185">Reference proteome</keyword>
<proteinExistence type="predicted"/>
<evidence type="ECO:0000256" key="1">
    <source>
        <dbReference type="SAM" id="Phobius"/>
    </source>
</evidence>